<name>A0A481ZIV8_9VIRU</name>
<dbReference type="EMBL" id="MK500612">
    <property type="protein sequence ID" value="QBK94061.1"/>
    <property type="molecule type" value="Genomic_DNA"/>
</dbReference>
<evidence type="ECO:0000313" key="1">
    <source>
        <dbReference type="EMBL" id="QBK94061.1"/>
    </source>
</evidence>
<accession>A0A481ZIV8</accession>
<protein>
    <submittedName>
        <fullName evidence="1">Uncharacterized protein</fullName>
    </submittedName>
</protein>
<sequence length="221" mass="25309">MVMDSSILKLVGELNKVFAYYTLDEYNIRECYYFAGKGISENRMLTTRCFLTVETLVYLFGAIRGENINKLSDNCTVALAYEGDFDHITHSFLYSEGYMYHSYAEEYTLKCIKTDKADISEMLNKLSDFSNSDNWEKLTGVRIPNLTGKCIVNIYNLITCDPNQIKTNAIILVNNALQALATGEGEHHNDYYTFILSLYKFKDNYIVGGIEYLNNLLSELL</sequence>
<reference evidence="1" key="1">
    <citation type="journal article" date="2019" name="MBio">
        <title>Virus Genomes from Deep Sea Sediments Expand the Ocean Megavirome and Support Independent Origins of Viral Gigantism.</title>
        <authorList>
            <person name="Backstrom D."/>
            <person name="Yutin N."/>
            <person name="Jorgensen S.L."/>
            <person name="Dharamshi J."/>
            <person name="Homa F."/>
            <person name="Zaremba-Niedwiedzka K."/>
            <person name="Spang A."/>
            <person name="Wolf Y.I."/>
            <person name="Koonin E.V."/>
            <person name="Ettema T.J."/>
        </authorList>
    </citation>
    <scope>NUCLEOTIDE SEQUENCE</scope>
</reference>
<organism evidence="1">
    <name type="scientific">Pithovirus LCPAC406</name>
    <dbReference type="NCBI Taxonomy" id="2506599"/>
    <lineage>
        <taxon>Viruses</taxon>
        <taxon>Pithoviruses</taxon>
    </lineage>
</organism>
<proteinExistence type="predicted"/>
<gene>
    <name evidence="1" type="ORF">LCPAC406_03750</name>
</gene>